<sequence>MKQLLLIIIVLVSLLSGQSVYAQSEWNGSFVVNKKEIPLKNIHPGTSTGGKGKVQHSPAQFPITAFIYGETLTVDFLSFLEEAITITITNADKGEIIYSESYTSLGCIVIQLGLVEDGTCYQLEIKFGSWVLDGEFMM</sequence>
<evidence type="ECO:0000313" key="3">
    <source>
        <dbReference type="Proteomes" id="UP000651085"/>
    </source>
</evidence>
<feature type="signal peptide" evidence="1">
    <location>
        <begin position="1"/>
        <end position="22"/>
    </location>
</feature>
<gene>
    <name evidence="2" type="ORF">H8744_06325</name>
</gene>
<proteinExistence type="predicted"/>
<organism evidence="2 3">
    <name type="scientific">Jilunia laotingensis</name>
    <dbReference type="NCBI Taxonomy" id="2763675"/>
    <lineage>
        <taxon>Bacteria</taxon>
        <taxon>Pseudomonadati</taxon>
        <taxon>Bacteroidota</taxon>
        <taxon>Bacteroidia</taxon>
        <taxon>Bacteroidales</taxon>
        <taxon>Bacteroidaceae</taxon>
        <taxon>Jilunia</taxon>
    </lineage>
</organism>
<dbReference type="EMBL" id="JACRTF010000001">
    <property type="protein sequence ID" value="MBC8592875.1"/>
    <property type="molecule type" value="Genomic_DNA"/>
</dbReference>
<dbReference type="Pfam" id="PF11589">
    <property type="entry name" value="DUF3244"/>
    <property type="match status" value="1"/>
</dbReference>
<accession>A0A926IPU8</accession>
<dbReference type="AlphaFoldDB" id="A0A926IPU8"/>
<protein>
    <submittedName>
        <fullName evidence="2">DUF3244 domain-containing protein</fullName>
    </submittedName>
</protein>
<dbReference type="Proteomes" id="UP000651085">
    <property type="component" value="Unassembled WGS sequence"/>
</dbReference>
<name>A0A926IPU8_9BACT</name>
<dbReference type="RefSeq" id="WP_262434037.1">
    <property type="nucleotide sequence ID" value="NZ_JACRTF010000001.1"/>
</dbReference>
<keyword evidence="3" id="KW-1185">Reference proteome</keyword>
<feature type="chain" id="PRO_5036967200" evidence="1">
    <location>
        <begin position="23"/>
        <end position="138"/>
    </location>
</feature>
<dbReference type="Gene3D" id="2.60.40.3080">
    <property type="match status" value="1"/>
</dbReference>
<keyword evidence="1" id="KW-0732">Signal</keyword>
<dbReference type="InterPro" id="IPR021638">
    <property type="entry name" value="DUF3244"/>
</dbReference>
<comment type="caution">
    <text evidence="2">The sequence shown here is derived from an EMBL/GenBank/DDBJ whole genome shotgun (WGS) entry which is preliminary data.</text>
</comment>
<reference evidence="2" key="1">
    <citation type="submission" date="2020-08" db="EMBL/GenBank/DDBJ databases">
        <title>Genome public.</title>
        <authorList>
            <person name="Liu C."/>
            <person name="Sun Q."/>
        </authorList>
    </citation>
    <scope>NUCLEOTIDE SEQUENCE</scope>
    <source>
        <strain evidence="2">N12</strain>
    </source>
</reference>
<evidence type="ECO:0000313" key="2">
    <source>
        <dbReference type="EMBL" id="MBC8592875.1"/>
    </source>
</evidence>
<evidence type="ECO:0000256" key="1">
    <source>
        <dbReference type="SAM" id="SignalP"/>
    </source>
</evidence>